<name>A0AB39S3Z6_9ACTN</name>
<sequence length="189" mass="20551">MHRLKPYLVGYQEFAALYGVAPQMVSQWLSPSRGVLDPATAIVVSGVRYWPLGFACRFGTTTARPKQLNVRYKERLIAEQGEGWEADSRDQLPPIVGQQEIIELFHLPSQGTLATRIAAGNFPQQDWLLSGSGLWLLDTVLGAAPGLRASARSLSWEVDDQVAAALRGGAYDGPGSKVLTRGRHAPKGL</sequence>
<protein>
    <recommendedName>
        <fullName evidence="2">Transcriptional regulator</fullName>
    </recommendedName>
</protein>
<accession>A0AB39S3Z6</accession>
<evidence type="ECO:0000313" key="1">
    <source>
        <dbReference type="EMBL" id="XDQ62342.1"/>
    </source>
</evidence>
<proteinExistence type="predicted"/>
<organism evidence="1">
    <name type="scientific">Streptomyces sp. R35</name>
    <dbReference type="NCBI Taxonomy" id="3238630"/>
    <lineage>
        <taxon>Bacteria</taxon>
        <taxon>Bacillati</taxon>
        <taxon>Actinomycetota</taxon>
        <taxon>Actinomycetes</taxon>
        <taxon>Kitasatosporales</taxon>
        <taxon>Streptomycetaceae</taxon>
        <taxon>Streptomyces</taxon>
    </lineage>
</organism>
<reference evidence="1" key="1">
    <citation type="submission" date="2024-07" db="EMBL/GenBank/DDBJ databases">
        <authorList>
            <person name="Yu S.T."/>
        </authorList>
    </citation>
    <scope>NUCLEOTIDE SEQUENCE</scope>
    <source>
        <strain evidence="1">R35</strain>
    </source>
</reference>
<dbReference type="RefSeq" id="WP_369258883.1">
    <property type="nucleotide sequence ID" value="NZ_CP163440.1"/>
</dbReference>
<gene>
    <name evidence="1" type="ORF">AB5J50_16795</name>
</gene>
<evidence type="ECO:0008006" key="2">
    <source>
        <dbReference type="Google" id="ProtNLM"/>
    </source>
</evidence>
<dbReference type="AlphaFoldDB" id="A0AB39S3Z6"/>
<dbReference type="EMBL" id="CP163440">
    <property type="protein sequence ID" value="XDQ62342.1"/>
    <property type="molecule type" value="Genomic_DNA"/>
</dbReference>